<dbReference type="Pfam" id="PF13828">
    <property type="entry name" value="DUF4190"/>
    <property type="match status" value="1"/>
</dbReference>
<evidence type="ECO:0000256" key="1">
    <source>
        <dbReference type="SAM" id="MobiDB-lite"/>
    </source>
</evidence>
<name>A0ABW0DXT9_9ACTN</name>
<keyword evidence="2" id="KW-0812">Transmembrane</keyword>
<gene>
    <name evidence="4" type="ORF">ACFPWV_23675</name>
</gene>
<comment type="caution">
    <text evidence="4">The sequence shown here is derived from an EMBL/GenBank/DDBJ whole genome shotgun (WGS) entry which is preliminary data.</text>
</comment>
<protein>
    <submittedName>
        <fullName evidence="4">DUF4190 domain-containing protein</fullName>
    </submittedName>
</protein>
<feature type="compositionally biased region" description="Low complexity" evidence="1">
    <location>
        <begin position="65"/>
        <end position="92"/>
    </location>
</feature>
<dbReference type="InterPro" id="IPR025241">
    <property type="entry name" value="DUF4190"/>
</dbReference>
<accession>A0ABW0DXT9</accession>
<sequence>MTDATQPGGDTGADDPWAAPEDRPSLDKDRTSGAGRPPQSPATPTVADGLSAPQPPSVHSQPTIAGMPGAGFVPPAGGMPPGGATPFDAPGSALPPPPVAPTGPGAPGGYGYPGYPPGYGWPGMPMQRQNGMGVAAMVLGILACCLFCLYGVVSVVLGILAIVFGIKGRQKAEQGLADNHGQAQAGLITGIIGLVLGIAVIVLIAIGVVAAINSEEDSWEDEDYYGAHRPAVTAPAFR</sequence>
<reference evidence="5" key="1">
    <citation type="journal article" date="2019" name="Int. J. Syst. Evol. Microbiol.">
        <title>The Global Catalogue of Microorganisms (GCM) 10K type strain sequencing project: providing services to taxonomists for standard genome sequencing and annotation.</title>
        <authorList>
            <consortium name="The Broad Institute Genomics Platform"/>
            <consortium name="The Broad Institute Genome Sequencing Center for Infectious Disease"/>
            <person name="Wu L."/>
            <person name="Ma J."/>
        </authorList>
    </citation>
    <scope>NUCLEOTIDE SEQUENCE [LARGE SCALE GENOMIC DNA]</scope>
    <source>
        <strain evidence="5">CGMCC 4.7131</strain>
    </source>
</reference>
<evidence type="ECO:0000256" key="2">
    <source>
        <dbReference type="SAM" id="Phobius"/>
    </source>
</evidence>
<dbReference type="RefSeq" id="WP_344565771.1">
    <property type="nucleotide sequence ID" value="NZ_BAAATG010000040.1"/>
</dbReference>
<keyword evidence="2" id="KW-0472">Membrane</keyword>
<feature type="compositionally biased region" description="Basic and acidic residues" evidence="1">
    <location>
        <begin position="20"/>
        <end position="31"/>
    </location>
</feature>
<evidence type="ECO:0000259" key="3">
    <source>
        <dbReference type="Pfam" id="PF13828"/>
    </source>
</evidence>
<feature type="region of interest" description="Disordered" evidence="1">
    <location>
        <begin position="1"/>
        <end position="105"/>
    </location>
</feature>
<organism evidence="4 5">
    <name type="scientific">Streptomyces atrovirens</name>
    <dbReference type="NCBI Taxonomy" id="285556"/>
    <lineage>
        <taxon>Bacteria</taxon>
        <taxon>Bacillati</taxon>
        <taxon>Actinomycetota</taxon>
        <taxon>Actinomycetes</taxon>
        <taxon>Kitasatosporales</taxon>
        <taxon>Streptomycetaceae</taxon>
        <taxon>Streptomyces</taxon>
    </lineage>
</organism>
<evidence type="ECO:0000313" key="4">
    <source>
        <dbReference type="EMBL" id="MFC5242877.1"/>
    </source>
</evidence>
<dbReference type="EMBL" id="JBHSKN010000020">
    <property type="protein sequence ID" value="MFC5242877.1"/>
    <property type="molecule type" value="Genomic_DNA"/>
</dbReference>
<keyword evidence="5" id="KW-1185">Reference proteome</keyword>
<feature type="transmembrane region" description="Helical" evidence="2">
    <location>
        <begin position="134"/>
        <end position="166"/>
    </location>
</feature>
<feature type="domain" description="DUF4190" evidence="3">
    <location>
        <begin position="132"/>
        <end position="199"/>
    </location>
</feature>
<keyword evidence="2" id="KW-1133">Transmembrane helix</keyword>
<dbReference type="Proteomes" id="UP001596035">
    <property type="component" value="Unassembled WGS sequence"/>
</dbReference>
<proteinExistence type="predicted"/>
<evidence type="ECO:0000313" key="5">
    <source>
        <dbReference type="Proteomes" id="UP001596035"/>
    </source>
</evidence>
<feature type="transmembrane region" description="Helical" evidence="2">
    <location>
        <begin position="187"/>
        <end position="212"/>
    </location>
</feature>